<evidence type="ECO:0000256" key="1">
    <source>
        <dbReference type="SAM" id="Phobius"/>
    </source>
</evidence>
<keyword evidence="1" id="KW-0472">Membrane</keyword>
<organism evidence="2 3">
    <name type="scientific">Pichia angusta</name>
    <name type="common">Yeast</name>
    <name type="synonym">Hansenula polymorpha</name>
    <dbReference type="NCBI Taxonomy" id="870730"/>
    <lineage>
        <taxon>Eukaryota</taxon>
        <taxon>Fungi</taxon>
        <taxon>Dikarya</taxon>
        <taxon>Ascomycota</taxon>
        <taxon>Saccharomycotina</taxon>
        <taxon>Pichiomycetes</taxon>
        <taxon>Pichiales</taxon>
        <taxon>Pichiaceae</taxon>
        <taxon>Ogataea</taxon>
    </lineage>
</organism>
<keyword evidence="1" id="KW-1133">Transmembrane helix</keyword>
<accession>A0AAN6DHW3</accession>
<comment type="caution">
    <text evidence="2">The sequence shown here is derived from an EMBL/GenBank/DDBJ whole genome shotgun (WGS) entry which is preliminary data.</text>
</comment>
<dbReference type="EMBL" id="JAHLUX010000002">
    <property type="protein sequence ID" value="KAG7820877.1"/>
    <property type="molecule type" value="Genomic_DNA"/>
</dbReference>
<dbReference type="AlphaFoldDB" id="A0AAN6DHW3"/>
<dbReference type="GeneID" id="66125012"/>
<keyword evidence="1" id="KW-0812">Transmembrane</keyword>
<dbReference type="RefSeq" id="XP_043061420.1">
    <property type="nucleotide sequence ID" value="XM_043206714.1"/>
</dbReference>
<sequence>MSNVVYDPYMQSADADAPKKSAVPNFVSHVVVSTVIVAGAMILIFLMYKLLTKGAANWIFGKSRDDSNLYSGEQMRHIDMELNQIDPTMPTRPQSVYQKV</sequence>
<dbReference type="Proteomes" id="UP001196530">
    <property type="component" value="Unassembled WGS sequence"/>
</dbReference>
<proteinExistence type="predicted"/>
<reference evidence="2" key="1">
    <citation type="journal article" date="2021" name="G3 (Bethesda)">
        <title>Genomic diversity, chromosomal rearrangements, and interspecies hybridization in the ogataea polymorpha species complex.</title>
        <authorList>
            <person name="Hanson S.J."/>
            <person name="Cinneide E.O."/>
            <person name="Salzberg L.I."/>
            <person name="Wolfe K.H."/>
            <person name="McGowan J."/>
            <person name="Fitzpatrick D.A."/>
            <person name="Matlin K."/>
        </authorList>
    </citation>
    <scope>NUCLEOTIDE SEQUENCE</scope>
    <source>
        <strain evidence="2">61-244</strain>
    </source>
</reference>
<gene>
    <name evidence="2" type="ORF">KL928_000961</name>
</gene>
<protein>
    <submittedName>
        <fullName evidence="2">Uncharacterized protein</fullName>
    </submittedName>
</protein>
<name>A0AAN6DHW3_PICAN</name>
<feature type="transmembrane region" description="Helical" evidence="1">
    <location>
        <begin position="26"/>
        <end position="48"/>
    </location>
</feature>
<evidence type="ECO:0000313" key="2">
    <source>
        <dbReference type="EMBL" id="KAG7820877.1"/>
    </source>
</evidence>
<evidence type="ECO:0000313" key="3">
    <source>
        <dbReference type="Proteomes" id="UP001196530"/>
    </source>
</evidence>